<dbReference type="AlphaFoldDB" id="A0A2P7U183"/>
<reference evidence="1 2" key="1">
    <citation type="submission" date="2018-03" db="EMBL/GenBank/DDBJ databases">
        <title>Neisseria weixii sp. nov., isolated from the intestinal contents of Tibetan Plateau pika (Ochotona curzoniae) in Yushu, Qinghai Province, China.</title>
        <authorList>
            <person name="Gui Z."/>
        </authorList>
    </citation>
    <scope>NUCLEOTIDE SEQUENCE [LARGE SCALE GENOMIC DNA]</scope>
    <source>
        <strain evidence="1 2">ATCC 51483</strain>
    </source>
</reference>
<sequence length="583" mass="69578">MKHFFECIENKLSEMDKEKREFVFSLINNPLSAQHAEIKKYIPSQFISNFLLLQKNAIQGAKCKKYFLHKSVFQFGIKSYCLDEYGRENIIYNQVLIENDYRERIKEDLIRNNYMEWGSLSQRSQVSLYAFYALSDLIIYILLQVISVSSEGYYKLVEEYLIPYKMMWFSRYFTQQSHISDSFMQGEILNCDTRDSLKFQNWVNIVIDKNLSIHPDYVKFFNKKDKEVFIKIRKKVEFISYLSFRLTKHIIQNKEKYAKEIYNDSERNSLENTINRSEITSFGFLEEEIDDFFDNMDSLKISKNDRIATVINDECIRINDINLKFSLQTNLSKDLANIEERGIWFENKYILKYLNDVLDKKRFMVTEGINDPKEKYDADIIIYDKKSNLIYFCQIKHRIKTIHPAFRDEFSEYYHNEELKKGVKQLSSLRDKVLTSQVKERLISRMGKKVVANLNLLNGSRFILLHSIENLDMCTKDGVSLYEWNTFRKILRDERSYFKNGGLCYTFRGDQIVDFSDIIKTQEYLAVNMQKEYIALGGKNDPVYRWELLKNSRGLFAFNTAIWLMNKPFFKSKWHLWNVPLIL</sequence>
<comment type="caution">
    <text evidence="1">The sequence shown here is derived from an EMBL/GenBank/DDBJ whole genome shotgun (WGS) entry which is preliminary data.</text>
</comment>
<gene>
    <name evidence="1" type="ORF">C7N83_04715</name>
</gene>
<proteinExistence type="predicted"/>
<protein>
    <recommendedName>
        <fullName evidence="3">NERD domain-containing protein</fullName>
    </recommendedName>
</protein>
<name>A0A2P7U183_9NEIS</name>
<dbReference type="OrthoDB" id="7028751at2"/>
<dbReference type="EMBL" id="PXYY01000019">
    <property type="protein sequence ID" value="PSJ80691.1"/>
    <property type="molecule type" value="Genomic_DNA"/>
</dbReference>
<dbReference type="Proteomes" id="UP000241868">
    <property type="component" value="Unassembled WGS sequence"/>
</dbReference>
<evidence type="ECO:0000313" key="1">
    <source>
        <dbReference type="EMBL" id="PSJ80691.1"/>
    </source>
</evidence>
<evidence type="ECO:0008006" key="3">
    <source>
        <dbReference type="Google" id="ProtNLM"/>
    </source>
</evidence>
<accession>A0A2P7U183</accession>
<keyword evidence="2" id="KW-1185">Reference proteome</keyword>
<organism evidence="1 2">
    <name type="scientific">Neisseria iguanae</name>
    <dbReference type="NCBI Taxonomy" id="90242"/>
    <lineage>
        <taxon>Bacteria</taxon>
        <taxon>Pseudomonadati</taxon>
        <taxon>Pseudomonadota</taxon>
        <taxon>Betaproteobacteria</taxon>
        <taxon>Neisseriales</taxon>
        <taxon>Neisseriaceae</taxon>
        <taxon>Neisseria</taxon>
    </lineage>
</organism>
<dbReference type="RefSeq" id="WP_106740994.1">
    <property type="nucleotide sequence ID" value="NZ_PXYY01000019.1"/>
</dbReference>
<evidence type="ECO:0000313" key="2">
    <source>
        <dbReference type="Proteomes" id="UP000241868"/>
    </source>
</evidence>